<comment type="caution">
    <text evidence="2">The sequence shown here is derived from an EMBL/GenBank/DDBJ whole genome shotgun (WGS) entry which is preliminary data.</text>
</comment>
<reference evidence="3" key="1">
    <citation type="submission" date="2018-11" db="EMBL/GenBank/DDBJ databases">
        <title>Genome sequencing of a novel mesophilic and cellulolytic organism within the genus Hungateiclostridium.</title>
        <authorList>
            <person name="Rettenmaier R."/>
            <person name="Liebl W."/>
            <person name="Zverlov V."/>
        </authorList>
    </citation>
    <scope>NUCLEOTIDE SEQUENCE [LARGE SCALE GENOMIC DNA]</scope>
    <source>
        <strain evidence="3">N2K1</strain>
    </source>
</reference>
<protein>
    <submittedName>
        <fullName evidence="2">Uncharacterized protein</fullName>
    </submittedName>
</protein>
<dbReference type="RefSeq" id="WP_128705546.1">
    <property type="nucleotide sequence ID" value="NZ_RLII01000001.1"/>
</dbReference>
<keyword evidence="1" id="KW-0175">Coiled coil</keyword>
<proteinExistence type="predicted"/>
<accession>A0A4Q0I7S8</accession>
<organism evidence="2 3">
    <name type="scientific">Acetivibrio mesophilus</name>
    <dbReference type="NCBI Taxonomy" id="2487273"/>
    <lineage>
        <taxon>Bacteria</taxon>
        <taxon>Bacillati</taxon>
        <taxon>Bacillota</taxon>
        <taxon>Clostridia</taxon>
        <taxon>Eubacteriales</taxon>
        <taxon>Oscillospiraceae</taxon>
        <taxon>Acetivibrio</taxon>
    </lineage>
</organism>
<keyword evidence="3" id="KW-1185">Reference proteome</keyword>
<gene>
    <name evidence="2" type="ORF">EFD62_00415</name>
</gene>
<sequence length="647" mass="70332">MDEKLKAAGYASFDFDFDELGAINDSPIDAIAETLRDASSIGSATQAGLQTVSLQSAIDNFAKELNQSAIAKSTGLPVKTPSAQYKGFAAEEYFKQTLKINSLAKGIPDYKLGVYTKGTLPDGTTLSGIDMETDISVWTRRRPWSKPVRTIDYQAKIHKEASAYAKDISNDQYKNVEFVGGSGQGVNDTVNVRIGKKQVSSDTLTPEEATKLADSMKAQKTPEYQKSAEKHAELNRVNLGRAVAAGAATGAILSITKEVIDVIKNRDNLSEDQFIKSIEHILCGTADGAVRGGAIMGSVQILGKVVGKEIAANSLGAIPAMAVANTAVDFAKDLYKCFVTGTIDADDLLCNTINNTFSSFAGFGGAYLGGQIATFASAKTAAATGAAIGSPLGPIGTIVGSIVGGMVIGLGANAVIGTANKDALKAFNECITEINTHIELSGCEKLYYFADSMSSISDFRLSFKNLLPCYNLISDLKEYNLRKKAIRNIQEQLDTSLENVETAKIMALKKIEEQHNRRLEELQNRFNEQREAMFDEFKESMNTYVANSYSQYIGLFNVLSGDLQDVLTSLNNNKLTHNSILEYARNRNKINEQLNQTLTEIMQDPGSNALLKPFIEKLSWFMQQDEIMVGRQYLSFDEALYLTGRVG</sequence>
<evidence type="ECO:0000313" key="2">
    <source>
        <dbReference type="EMBL" id="RXE60440.1"/>
    </source>
</evidence>
<name>A0A4Q0I7S8_9FIRM</name>
<dbReference type="AlphaFoldDB" id="A0A4Q0I7S8"/>
<feature type="coiled-coil region" evidence="1">
    <location>
        <begin position="505"/>
        <end position="532"/>
    </location>
</feature>
<dbReference type="OrthoDB" id="2078963at2"/>
<dbReference type="Proteomes" id="UP000289166">
    <property type="component" value="Unassembled WGS sequence"/>
</dbReference>
<evidence type="ECO:0000313" key="3">
    <source>
        <dbReference type="Proteomes" id="UP000289166"/>
    </source>
</evidence>
<dbReference type="EMBL" id="RLII01000001">
    <property type="protein sequence ID" value="RXE60440.1"/>
    <property type="molecule type" value="Genomic_DNA"/>
</dbReference>
<evidence type="ECO:0000256" key="1">
    <source>
        <dbReference type="SAM" id="Coils"/>
    </source>
</evidence>